<gene>
    <name evidence="2" type="ORF">A2140_01855</name>
</gene>
<protein>
    <submittedName>
        <fullName evidence="2">Uncharacterized protein</fullName>
    </submittedName>
</protein>
<accession>A0A1F6SX43</accession>
<sequence length="307" mass="35100">MNERRIMIVLAIFASTFLWAPLTEAADAQADVTPLLKVKYRQHHARLRAQPLLPVTIDAVQAGGRLRGDVYATLDYPYAQVVDTLRRGSNWCEIAPLHLNVKACTHEARHGATRLTFYSGRKHFQPPEATRPFIYEFRVQAHSPDYFRAVLTPDSVTRDTEQNHILVEAIPLGRGQVFLHVQYSFKYSLWLRLAAGSYFATFGAHKSGFTVTGTDRHGRSVHTGGITGAAERNAVRYYLALQTYFSTRDIPEPDRHERRLDRWFDLTEQYAAQLHEISKAEYLSAKRLERAQQLRLQRRLDTSAGHP</sequence>
<dbReference type="EMBL" id="MFSQ01000146">
    <property type="protein sequence ID" value="OGI37444.1"/>
    <property type="molecule type" value="Genomic_DNA"/>
</dbReference>
<evidence type="ECO:0000313" key="2">
    <source>
        <dbReference type="EMBL" id="OGI37444.1"/>
    </source>
</evidence>
<reference evidence="2 3" key="1">
    <citation type="journal article" date="2016" name="Nat. Commun.">
        <title>Thousands of microbial genomes shed light on interconnected biogeochemical processes in an aquifer system.</title>
        <authorList>
            <person name="Anantharaman K."/>
            <person name="Brown C.T."/>
            <person name="Hug L.A."/>
            <person name="Sharon I."/>
            <person name="Castelle C.J."/>
            <person name="Probst A.J."/>
            <person name="Thomas B.C."/>
            <person name="Singh A."/>
            <person name="Wilkins M.J."/>
            <person name="Karaoz U."/>
            <person name="Brodie E.L."/>
            <person name="Williams K.H."/>
            <person name="Hubbard S.S."/>
            <person name="Banfield J.F."/>
        </authorList>
    </citation>
    <scope>NUCLEOTIDE SEQUENCE [LARGE SCALE GENOMIC DNA]</scope>
</reference>
<comment type="caution">
    <text evidence="2">The sequence shown here is derived from an EMBL/GenBank/DDBJ whole genome shotgun (WGS) entry which is preliminary data.</text>
</comment>
<evidence type="ECO:0000256" key="1">
    <source>
        <dbReference type="SAM" id="SignalP"/>
    </source>
</evidence>
<dbReference type="AlphaFoldDB" id="A0A1F6SX43"/>
<evidence type="ECO:0000313" key="3">
    <source>
        <dbReference type="Proteomes" id="UP000178379"/>
    </source>
</evidence>
<dbReference type="Proteomes" id="UP000178379">
    <property type="component" value="Unassembled WGS sequence"/>
</dbReference>
<proteinExistence type="predicted"/>
<feature type="signal peptide" evidence="1">
    <location>
        <begin position="1"/>
        <end position="25"/>
    </location>
</feature>
<feature type="chain" id="PRO_5009526478" evidence="1">
    <location>
        <begin position="26"/>
        <end position="307"/>
    </location>
</feature>
<name>A0A1F6SX43_9PROT</name>
<organism evidence="2 3">
    <name type="scientific">Candidatus Muproteobacteria bacterium RBG_16_62_13</name>
    <dbReference type="NCBI Taxonomy" id="1817756"/>
    <lineage>
        <taxon>Bacteria</taxon>
        <taxon>Pseudomonadati</taxon>
        <taxon>Pseudomonadota</taxon>
        <taxon>Candidatus Muproteobacteria</taxon>
    </lineage>
</organism>
<keyword evidence="1" id="KW-0732">Signal</keyword>